<sequence>MSTTKQPPARPVSEHLSPTLTRHSEDVHRANVCEASQCNSWLSRLPFAPSVTQTKP</sequence>
<dbReference type="Proteomes" id="UP000324748">
    <property type="component" value="Unassembled WGS sequence"/>
</dbReference>
<dbReference type="Proteomes" id="UP000325313">
    <property type="component" value="Unassembled WGS sequence"/>
</dbReference>
<accession>A0A5B0RSY8</accession>
<protein>
    <submittedName>
        <fullName evidence="3">Uncharacterized protein</fullName>
    </submittedName>
</protein>
<organism evidence="3 5">
    <name type="scientific">Puccinia graminis f. sp. tritici</name>
    <dbReference type="NCBI Taxonomy" id="56615"/>
    <lineage>
        <taxon>Eukaryota</taxon>
        <taxon>Fungi</taxon>
        <taxon>Dikarya</taxon>
        <taxon>Basidiomycota</taxon>
        <taxon>Pucciniomycotina</taxon>
        <taxon>Pucciniomycetes</taxon>
        <taxon>Pucciniales</taxon>
        <taxon>Pucciniaceae</taxon>
        <taxon>Puccinia</taxon>
    </lineage>
</organism>
<dbReference type="AlphaFoldDB" id="A0A5B0RSY8"/>
<evidence type="ECO:0000313" key="5">
    <source>
        <dbReference type="Proteomes" id="UP000325313"/>
    </source>
</evidence>
<dbReference type="EMBL" id="VSWC01000054">
    <property type="protein sequence ID" value="KAA1100082.1"/>
    <property type="molecule type" value="Genomic_DNA"/>
</dbReference>
<keyword evidence="4" id="KW-1185">Reference proteome</keyword>
<proteinExistence type="predicted"/>
<evidence type="ECO:0000256" key="1">
    <source>
        <dbReference type="SAM" id="MobiDB-lite"/>
    </source>
</evidence>
<dbReference type="EMBL" id="VDEP01000144">
    <property type="protein sequence ID" value="KAA1128165.1"/>
    <property type="molecule type" value="Genomic_DNA"/>
</dbReference>
<evidence type="ECO:0000313" key="3">
    <source>
        <dbReference type="EMBL" id="KAA1128165.1"/>
    </source>
</evidence>
<name>A0A5B0RSY8_PUCGR</name>
<reference evidence="4 5" key="1">
    <citation type="submission" date="2019-05" db="EMBL/GenBank/DDBJ databases">
        <title>Emergence of the Ug99 lineage of the wheat stem rust pathogen through somatic hybridization.</title>
        <authorList>
            <person name="Li F."/>
            <person name="Upadhyaya N.M."/>
            <person name="Sperschneider J."/>
            <person name="Matny O."/>
            <person name="Nguyen-Phuc H."/>
            <person name="Mago R."/>
            <person name="Raley C."/>
            <person name="Miller M.E."/>
            <person name="Silverstein K.A.T."/>
            <person name="Henningsen E."/>
            <person name="Hirsch C.D."/>
            <person name="Visser B."/>
            <person name="Pretorius Z.A."/>
            <person name="Steffenson B.J."/>
            <person name="Schwessinger B."/>
            <person name="Dodds P.N."/>
            <person name="Figueroa M."/>
        </authorList>
    </citation>
    <scope>NUCLEOTIDE SEQUENCE [LARGE SCALE GENOMIC DNA]</scope>
    <source>
        <strain evidence="2">21-0</strain>
        <strain evidence="3 5">Ug99</strain>
    </source>
</reference>
<feature type="region of interest" description="Disordered" evidence="1">
    <location>
        <begin position="1"/>
        <end position="24"/>
    </location>
</feature>
<comment type="caution">
    <text evidence="3">The sequence shown here is derived from an EMBL/GenBank/DDBJ whole genome shotgun (WGS) entry which is preliminary data.</text>
</comment>
<gene>
    <name evidence="2" type="ORF">PGT21_029069</name>
    <name evidence="3" type="ORF">PGTUg99_018525</name>
</gene>
<evidence type="ECO:0000313" key="4">
    <source>
        <dbReference type="Proteomes" id="UP000324748"/>
    </source>
</evidence>
<evidence type="ECO:0000313" key="2">
    <source>
        <dbReference type="EMBL" id="KAA1100082.1"/>
    </source>
</evidence>